<accession>A0A2S9UD03</accession>
<proteinExistence type="predicted"/>
<dbReference type="EMBL" id="JABTXY010000012">
    <property type="protein sequence ID" value="NYV41361.1"/>
    <property type="molecule type" value="Genomic_DNA"/>
</dbReference>
<name>A0A2S9UD03_CROSK</name>
<dbReference type="Proteomes" id="UP000548673">
    <property type="component" value="Unassembled WGS sequence"/>
</dbReference>
<gene>
    <name evidence="1" type="ORF">HRR37_02885</name>
</gene>
<protein>
    <submittedName>
        <fullName evidence="1">Uncharacterized protein</fullName>
    </submittedName>
</protein>
<dbReference type="GeneID" id="56729496"/>
<dbReference type="KEGG" id="csj:CSK29544_01838"/>
<reference evidence="1 2" key="1">
    <citation type="submission" date="2020-05" db="EMBL/GenBank/DDBJ databases">
        <title>The draft genome of Cronobacter sakazakii strain 145005.</title>
        <authorList>
            <person name="Yang J."/>
            <person name="Liu L."/>
            <person name="Feng Y."/>
            <person name="Zong Z."/>
        </authorList>
    </citation>
    <scope>NUCLEOTIDE SEQUENCE [LARGE SCALE GENOMIC DNA]</scope>
    <source>
        <strain evidence="1 2">145005</strain>
    </source>
</reference>
<organism evidence="1 2">
    <name type="scientific">Cronobacter sakazakii</name>
    <name type="common">Enterobacter sakazakii</name>
    <dbReference type="NCBI Taxonomy" id="28141"/>
    <lineage>
        <taxon>Bacteria</taxon>
        <taxon>Pseudomonadati</taxon>
        <taxon>Pseudomonadota</taxon>
        <taxon>Gammaproteobacteria</taxon>
        <taxon>Enterobacterales</taxon>
        <taxon>Enterobacteriaceae</taxon>
        <taxon>Cronobacter</taxon>
    </lineage>
</organism>
<comment type="caution">
    <text evidence="1">The sequence shown here is derived from an EMBL/GenBank/DDBJ whole genome shotgun (WGS) entry which is preliminary data.</text>
</comment>
<sequence>MDAISDVLYQVERGIMALVREGDLRKKLRRFWFESLIDISPAALPEALQRELHMLRAPFSAVQARPVAQWSENEVQQWLKAVLRFYHRLSEQAFRENAGQKM</sequence>
<evidence type="ECO:0000313" key="2">
    <source>
        <dbReference type="Proteomes" id="UP000548673"/>
    </source>
</evidence>
<evidence type="ECO:0000313" key="1">
    <source>
        <dbReference type="EMBL" id="NYV41361.1"/>
    </source>
</evidence>
<dbReference type="RefSeq" id="WP_007894671.1">
    <property type="nucleotide sequence ID" value="NZ_CP011047.1"/>
</dbReference>
<dbReference type="AlphaFoldDB" id="A0A2S9UD03"/>